<proteinExistence type="predicted"/>
<name>A0A0K0X5V2_MYCGD</name>
<evidence type="ECO:0000259" key="1">
    <source>
        <dbReference type="PROSITE" id="PS50995"/>
    </source>
</evidence>
<dbReference type="Pfam" id="PF01047">
    <property type="entry name" value="MarR"/>
    <property type="match status" value="1"/>
</dbReference>
<evidence type="ECO:0000313" key="2">
    <source>
        <dbReference type="EMBL" id="AKS32772.1"/>
    </source>
</evidence>
<dbReference type="GO" id="GO:0003700">
    <property type="term" value="F:DNA-binding transcription factor activity"/>
    <property type="evidence" value="ECO:0007669"/>
    <property type="project" value="InterPro"/>
</dbReference>
<dbReference type="PANTHER" id="PTHR33164">
    <property type="entry name" value="TRANSCRIPTIONAL REGULATOR, MARR FAMILY"/>
    <property type="match status" value="1"/>
</dbReference>
<dbReference type="SMART" id="SM00347">
    <property type="entry name" value="HTH_MARR"/>
    <property type="match status" value="1"/>
</dbReference>
<dbReference type="InterPro" id="IPR039422">
    <property type="entry name" value="MarR/SlyA-like"/>
</dbReference>
<dbReference type="AlphaFoldDB" id="A0A0K0X5V2"/>
<dbReference type="Gene3D" id="1.10.10.10">
    <property type="entry name" value="Winged helix-like DNA-binding domain superfamily/Winged helix DNA-binding domain"/>
    <property type="match status" value="1"/>
</dbReference>
<dbReference type="GO" id="GO:0006950">
    <property type="term" value="P:response to stress"/>
    <property type="evidence" value="ECO:0007669"/>
    <property type="project" value="TreeGrafter"/>
</dbReference>
<dbReference type="OrthoDB" id="3854824at2"/>
<protein>
    <submittedName>
        <fullName evidence="2">MarR family transcriptional regulator</fullName>
    </submittedName>
</protein>
<dbReference type="InterPro" id="IPR036388">
    <property type="entry name" value="WH-like_DNA-bd_sf"/>
</dbReference>
<dbReference type="PROSITE" id="PS50995">
    <property type="entry name" value="HTH_MARR_2"/>
    <property type="match status" value="1"/>
</dbReference>
<evidence type="ECO:0000313" key="3">
    <source>
        <dbReference type="Proteomes" id="UP000062255"/>
    </source>
</evidence>
<dbReference type="InterPro" id="IPR036390">
    <property type="entry name" value="WH_DNA-bd_sf"/>
</dbReference>
<dbReference type="Proteomes" id="UP000062255">
    <property type="component" value="Chromosome"/>
</dbReference>
<dbReference type="InterPro" id="IPR000835">
    <property type="entry name" value="HTH_MarR-typ"/>
</dbReference>
<accession>A0A0K0X5V2</accession>
<dbReference type="SUPFAM" id="SSF46785">
    <property type="entry name" value="Winged helix' DNA-binding domain"/>
    <property type="match status" value="1"/>
</dbReference>
<dbReference type="PANTHER" id="PTHR33164:SF101">
    <property type="entry name" value="TRANSCRIPTIONAL REPRESSOR MPRA"/>
    <property type="match status" value="1"/>
</dbReference>
<dbReference type="PATRIC" id="fig|134601.6.peg.2852"/>
<dbReference type="KEGG" id="mgo:AFA91_13755"/>
<reference evidence="2 3" key="1">
    <citation type="submission" date="2015-07" db="EMBL/GenBank/DDBJ databases">
        <title>Complete genome sequence of Mycobacterium goodii X7B, a facultative thermophilic biodesulfurizing bacterium.</title>
        <authorList>
            <person name="Yu B."/>
            <person name="Li F."/>
            <person name="Xu P."/>
        </authorList>
    </citation>
    <scope>NUCLEOTIDE SEQUENCE [LARGE SCALE GENOMIC DNA]</scope>
    <source>
        <strain evidence="2 3">X7B</strain>
    </source>
</reference>
<gene>
    <name evidence="2" type="ORF">AFA91_13755</name>
</gene>
<dbReference type="EMBL" id="CP012150">
    <property type="protein sequence ID" value="AKS32772.1"/>
    <property type="molecule type" value="Genomic_DNA"/>
</dbReference>
<dbReference type="RefSeq" id="WP_049745204.1">
    <property type="nucleotide sequence ID" value="NZ_CP012150.1"/>
</dbReference>
<dbReference type="STRING" id="134601.AFA91_13755"/>
<sequence>MPAKSPGRRAAIDELARAAYQLSAADGRLRGRATRDPDALSLTHARALKSLADFGPMTIGALAERVATTSAAVTQLVSGLAKAGLVTRERAVSGDRRVATVALTDAGRARHIERQTHLERSLTELVADIDDSQVRTVSRVLRRLADLYDTL</sequence>
<feature type="domain" description="HTH marR-type" evidence="1">
    <location>
        <begin position="12"/>
        <end position="146"/>
    </location>
</feature>
<organism evidence="2 3">
    <name type="scientific">Mycolicibacterium goodii</name>
    <name type="common">Mycobacterium goodii</name>
    <dbReference type="NCBI Taxonomy" id="134601"/>
    <lineage>
        <taxon>Bacteria</taxon>
        <taxon>Bacillati</taxon>
        <taxon>Actinomycetota</taxon>
        <taxon>Actinomycetes</taxon>
        <taxon>Mycobacteriales</taxon>
        <taxon>Mycobacteriaceae</taxon>
        <taxon>Mycolicibacterium</taxon>
    </lineage>
</organism>